<dbReference type="SUPFAM" id="SSF56281">
    <property type="entry name" value="Metallo-hydrolase/oxidoreductase"/>
    <property type="match status" value="1"/>
</dbReference>
<accession>A0A3N0W587</accession>
<keyword evidence="4" id="KW-1185">Reference proteome</keyword>
<gene>
    <name evidence="2" type="ORF">BCF50_0597</name>
    <name evidence="1" type="ORF">EGI05_04855</name>
</gene>
<evidence type="ECO:0000313" key="2">
    <source>
        <dbReference type="EMBL" id="TDX94826.1"/>
    </source>
</evidence>
<dbReference type="Gene3D" id="3.60.15.10">
    <property type="entry name" value="Ribonuclease Z/Hydroxyacylglutathione hydrolase-like"/>
    <property type="match status" value="1"/>
</dbReference>
<dbReference type="AlphaFoldDB" id="A0A3N0W587"/>
<proteinExistence type="predicted"/>
<dbReference type="Proteomes" id="UP000295709">
    <property type="component" value="Unassembled WGS sequence"/>
</dbReference>
<organism evidence="1 3">
    <name type="scientific">Chryseobacterium daecheongense</name>
    <dbReference type="NCBI Taxonomy" id="192389"/>
    <lineage>
        <taxon>Bacteria</taxon>
        <taxon>Pseudomonadati</taxon>
        <taxon>Bacteroidota</taxon>
        <taxon>Flavobacteriia</taxon>
        <taxon>Flavobacteriales</taxon>
        <taxon>Weeksellaceae</taxon>
        <taxon>Chryseobacterium group</taxon>
        <taxon>Chryseobacterium</taxon>
    </lineage>
</organism>
<reference evidence="1" key="1">
    <citation type="submission" date="2018-11" db="EMBL/GenBank/DDBJ databases">
        <title>Proposal to divide the Flavobacteriaceae and reorganize its genera based on Amino Acid Identity values calculated from whole genome sequences.</title>
        <authorList>
            <person name="Nicholson A.C."/>
            <person name="Gulvik C.A."/>
            <person name="Whitney A.M."/>
            <person name="Humrighouse B.W."/>
            <person name="Bell M."/>
            <person name="Holmes B."/>
            <person name="Steigerwalt A."/>
            <person name="Villarma A."/>
            <person name="Sheth M."/>
            <person name="Batra D."/>
            <person name="Pryor J."/>
            <person name="Bernardet J.-F."/>
            <person name="Hugo C."/>
            <person name="Kampfer P."/>
            <person name="Newman J."/>
            <person name="Mcquiston J.R."/>
        </authorList>
    </citation>
    <scope>NUCLEOTIDE SEQUENCE</scope>
    <source>
        <strain evidence="1">DSM 15235</strain>
    </source>
</reference>
<protein>
    <submittedName>
        <fullName evidence="1">Uncharacterized protein</fullName>
    </submittedName>
</protein>
<dbReference type="EMBL" id="RJTX01000001">
    <property type="protein sequence ID" value="ROI00218.1"/>
    <property type="molecule type" value="Genomic_DNA"/>
</dbReference>
<dbReference type="Proteomes" id="UP000269375">
    <property type="component" value="Unassembled WGS sequence"/>
</dbReference>
<dbReference type="RefSeq" id="WP_134197363.1">
    <property type="nucleotide sequence ID" value="NZ_RJTX01000001.1"/>
</dbReference>
<evidence type="ECO:0000313" key="1">
    <source>
        <dbReference type="EMBL" id="ROI00218.1"/>
    </source>
</evidence>
<comment type="caution">
    <text evidence="1">The sequence shown here is derived from an EMBL/GenBank/DDBJ whole genome shotgun (WGS) entry which is preliminary data.</text>
</comment>
<dbReference type="EMBL" id="SOQW01000001">
    <property type="protein sequence ID" value="TDX94826.1"/>
    <property type="molecule type" value="Genomic_DNA"/>
</dbReference>
<dbReference type="OrthoDB" id="9761531at2"/>
<evidence type="ECO:0000313" key="3">
    <source>
        <dbReference type="Proteomes" id="UP000269375"/>
    </source>
</evidence>
<name>A0A3N0W587_9FLAO</name>
<dbReference type="InterPro" id="IPR036866">
    <property type="entry name" value="RibonucZ/Hydroxyglut_hydro"/>
</dbReference>
<evidence type="ECO:0000313" key="4">
    <source>
        <dbReference type="Proteomes" id="UP000295709"/>
    </source>
</evidence>
<reference evidence="2 4" key="2">
    <citation type="submission" date="2019-03" db="EMBL/GenBank/DDBJ databases">
        <title>Genomic Encyclopedia of Archaeal and Bacterial Type Strains, Phase II (KMG-II): from individual species to whole genera.</title>
        <authorList>
            <person name="Goeker M."/>
        </authorList>
    </citation>
    <scope>NUCLEOTIDE SEQUENCE [LARGE SCALE GENOMIC DNA]</scope>
    <source>
        <strain evidence="2 4">DSM 15235</strain>
    </source>
</reference>
<sequence>MIGNAEFKFHPIGQGCFYSGIIHVDAAKFHLVYDCGTNSPEHFLLSEIEDYKTMMAGNPLDLLMISHFHKDHVNGVFKLLRGLTCKNLIIPYYPPIERLILALTADGTDDDYIEFLKDPVTYLYARDYNIERIIIVGGPNDNQDSDQLINREGVSPEDGITPGKLILQMDLYDDEEIEDWVKRNEENKERYLDPNVKFLKKPYRVWLPYWEFVFYLEKYDEILLVEKVSTEIDTLIKSKNLSISDLFEKKYLKELEKIYKSYFTNLNNTSLVTYHGPYNNTANPDQMICCYSTYVHDFYWRSLPTHCCGTLLTGDIELERLASIEKLKDYYKFYWKRICYFQVPHHGSENNWNRTEPNGLHEFPVYIINHGLGRKKHPSLEVVKYINTHCTNGIIKLCNEAEKFEYGCEFIEKL</sequence>